<feature type="non-terminal residue" evidence="2">
    <location>
        <position position="180"/>
    </location>
</feature>
<feature type="compositionally biased region" description="Low complexity" evidence="1">
    <location>
        <begin position="57"/>
        <end position="79"/>
    </location>
</feature>
<accession>A0A8D7B0H7</accession>
<proteinExistence type="predicted"/>
<reference evidence="2" key="1">
    <citation type="submission" date="2021-03" db="EMBL/GenBank/DDBJ databases">
        <authorList>
            <consortium name="Genoscope - CEA"/>
            <person name="William W."/>
        </authorList>
    </citation>
    <scope>NUCLEOTIDE SEQUENCE</scope>
    <source>
        <strain evidence="2">Doubled-haploid Pahang</strain>
    </source>
</reference>
<feature type="region of interest" description="Disordered" evidence="1">
    <location>
        <begin position="56"/>
        <end position="180"/>
    </location>
</feature>
<organism evidence="2">
    <name type="scientific">Musa acuminata subsp. malaccensis</name>
    <name type="common">Wild banana</name>
    <name type="synonym">Musa malaccensis</name>
    <dbReference type="NCBI Taxonomy" id="214687"/>
    <lineage>
        <taxon>Eukaryota</taxon>
        <taxon>Viridiplantae</taxon>
        <taxon>Streptophyta</taxon>
        <taxon>Embryophyta</taxon>
        <taxon>Tracheophyta</taxon>
        <taxon>Spermatophyta</taxon>
        <taxon>Magnoliopsida</taxon>
        <taxon>Liliopsida</taxon>
        <taxon>Zingiberales</taxon>
        <taxon>Musaceae</taxon>
        <taxon>Musa</taxon>
    </lineage>
</organism>
<dbReference type="AlphaFoldDB" id="A0A8D7B0H7"/>
<dbReference type="EMBL" id="HG996466">
    <property type="protein sequence ID" value="CAG1858470.1"/>
    <property type="molecule type" value="Genomic_DNA"/>
</dbReference>
<evidence type="ECO:0000313" key="2">
    <source>
        <dbReference type="EMBL" id="CAG1858470.1"/>
    </source>
</evidence>
<name>A0A8D7B0H7_MUSAM</name>
<gene>
    <name evidence="2" type="ORF">GSMUA_287650.1</name>
</gene>
<evidence type="ECO:0000256" key="1">
    <source>
        <dbReference type="SAM" id="MobiDB-lite"/>
    </source>
</evidence>
<protein>
    <submittedName>
        <fullName evidence="2">(wild Malaysian banana) hypothetical protein</fullName>
    </submittedName>
</protein>
<sequence length="180" mass="19011">MQIAGGRWFRFQPKNPVRLQTASRTLLMSRPLSVRPTPSSTDVATLLPFSLAKYSCGGTHPPSSSSSSRPSHPTGPSGSTRRKLGQTGTSIGAEAATVRRGAHPSSRARESPPPGRSTQGRAARGAISVRRQPVSSWPPPSVEDQKTSYSARSGRSVPAPWTGGASTLPRRRSALSIACD</sequence>